<comment type="caution">
    <text evidence="5">The sequence shown here is derived from an EMBL/GenBank/DDBJ whole genome shotgun (WGS) entry which is preliminary data.</text>
</comment>
<dbReference type="PIRSF" id="PIRSF005690">
    <property type="entry name" value="GerBA"/>
    <property type="match status" value="1"/>
</dbReference>
<feature type="region of interest" description="Disordered" evidence="3">
    <location>
        <begin position="486"/>
        <end position="506"/>
    </location>
</feature>
<feature type="transmembrane region" description="Helical" evidence="4">
    <location>
        <begin position="421"/>
        <end position="445"/>
    </location>
</feature>
<dbReference type="Pfam" id="PF03323">
    <property type="entry name" value="GerA"/>
    <property type="match status" value="1"/>
</dbReference>
<name>A0AAJ1TIX7_9BACL</name>
<feature type="compositionally biased region" description="Basic and acidic residues" evidence="3">
    <location>
        <begin position="486"/>
        <end position="497"/>
    </location>
</feature>
<dbReference type="InterPro" id="IPR004995">
    <property type="entry name" value="Spore_Ger"/>
</dbReference>
<keyword evidence="2 4" id="KW-0472">Membrane</keyword>
<dbReference type="Proteomes" id="UP001238450">
    <property type="component" value="Unassembled WGS sequence"/>
</dbReference>
<organism evidence="5 6">
    <name type="scientific">Croceifilum oryzae</name>
    <dbReference type="NCBI Taxonomy" id="1553429"/>
    <lineage>
        <taxon>Bacteria</taxon>
        <taxon>Bacillati</taxon>
        <taxon>Bacillota</taxon>
        <taxon>Bacilli</taxon>
        <taxon>Bacillales</taxon>
        <taxon>Thermoactinomycetaceae</taxon>
        <taxon>Croceifilum</taxon>
    </lineage>
</organism>
<evidence type="ECO:0000313" key="6">
    <source>
        <dbReference type="Proteomes" id="UP001238450"/>
    </source>
</evidence>
<keyword evidence="6" id="KW-1185">Reference proteome</keyword>
<feature type="region of interest" description="Disordered" evidence="3">
    <location>
        <begin position="1"/>
        <end position="25"/>
    </location>
</feature>
<sequence>MERIRRRKARMPHSQNSLSFSPEAKDVSPSVKENIDYIKEQLFHSDDILERDIYFDDRQGKLIFLETLTDKHLIIESIIKPLERAKVGAVEHVITSSGLEVGESLDKAISWIISGKCLLFLEGIPEMYVCETGLVVKRDVREPDNEGIVRGSHDGFIENLVTNLHMIRNRIENPNLVVRYFSLGKKSDTKVALVYMKNLAKEELVEEVARRLNLIPTDFILSPGFIGEYIEDDTYSPFPQLLYTERPDRTIAYLMEGRFAILTEGNPTSIIAPVTLFSFYQSPDDYHSRWMFGSLIRTIRFASFLIAFILPGLYISVVTFHPEVLPIELIYSVKSSIERVPYPSLIEAFFMELTLELIREAGIRLPTRVSQTIGIVGGLVIGDSVVQTGLVSLPMIIVVALTAISAFVVPSHELSSTVRLLRFPLMIAAAMFGFIGMTAGLFLIFTHLGKLETFGNPYFSPMMPFKLKGFKDTFIRFPLWHLNKSTKDSTPDQRNSEKAILGEGRK</sequence>
<dbReference type="InterPro" id="IPR050768">
    <property type="entry name" value="UPF0353/GerABKA_families"/>
</dbReference>
<evidence type="ECO:0000256" key="2">
    <source>
        <dbReference type="ARBA" id="ARBA00023136"/>
    </source>
</evidence>
<dbReference type="GO" id="GO:0016020">
    <property type="term" value="C:membrane"/>
    <property type="evidence" value="ECO:0007669"/>
    <property type="project" value="InterPro"/>
</dbReference>
<evidence type="ECO:0000313" key="5">
    <source>
        <dbReference type="EMBL" id="MDQ0417377.1"/>
    </source>
</evidence>
<protein>
    <submittedName>
        <fullName evidence="5">Spore germination protein KA</fullName>
    </submittedName>
</protein>
<feature type="compositionally biased region" description="Basic residues" evidence="3">
    <location>
        <begin position="1"/>
        <end position="11"/>
    </location>
</feature>
<gene>
    <name evidence="5" type="ORF">J2Z48_001550</name>
</gene>
<evidence type="ECO:0000256" key="4">
    <source>
        <dbReference type="SAM" id="Phobius"/>
    </source>
</evidence>
<dbReference type="EMBL" id="JAUSUV010000006">
    <property type="protein sequence ID" value="MDQ0417377.1"/>
    <property type="molecule type" value="Genomic_DNA"/>
</dbReference>
<accession>A0AAJ1TIX7</accession>
<keyword evidence="4" id="KW-0812">Transmembrane</keyword>
<dbReference type="GO" id="GO:0009847">
    <property type="term" value="P:spore germination"/>
    <property type="evidence" value="ECO:0007669"/>
    <property type="project" value="InterPro"/>
</dbReference>
<keyword evidence="4" id="KW-1133">Transmembrane helix</keyword>
<reference evidence="5 6" key="1">
    <citation type="submission" date="2023-07" db="EMBL/GenBank/DDBJ databases">
        <title>Genomic Encyclopedia of Type Strains, Phase IV (KMG-IV): sequencing the most valuable type-strain genomes for metagenomic binning, comparative biology and taxonomic classification.</title>
        <authorList>
            <person name="Goeker M."/>
        </authorList>
    </citation>
    <scope>NUCLEOTIDE SEQUENCE [LARGE SCALE GENOMIC DNA]</scope>
    <source>
        <strain evidence="5 6">DSM 46876</strain>
    </source>
</reference>
<feature type="transmembrane region" description="Helical" evidence="4">
    <location>
        <begin position="390"/>
        <end position="409"/>
    </location>
</feature>
<dbReference type="AlphaFoldDB" id="A0AAJ1TIX7"/>
<evidence type="ECO:0000256" key="3">
    <source>
        <dbReference type="SAM" id="MobiDB-lite"/>
    </source>
</evidence>
<feature type="transmembrane region" description="Helical" evidence="4">
    <location>
        <begin position="299"/>
        <end position="320"/>
    </location>
</feature>
<dbReference type="PANTHER" id="PTHR22550:SF5">
    <property type="entry name" value="LEUCINE ZIPPER PROTEIN 4"/>
    <property type="match status" value="1"/>
</dbReference>
<proteinExistence type="inferred from homology"/>
<evidence type="ECO:0000256" key="1">
    <source>
        <dbReference type="ARBA" id="ARBA00005278"/>
    </source>
</evidence>
<dbReference type="PANTHER" id="PTHR22550">
    <property type="entry name" value="SPORE GERMINATION PROTEIN"/>
    <property type="match status" value="1"/>
</dbReference>
<comment type="similarity">
    <text evidence="1">Belongs to the GerABKA family.</text>
</comment>